<evidence type="ECO:0000313" key="3">
    <source>
        <dbReference type="Proteomes" id="UP000596742"/>
    </source>
</evidence>
<proteinExistence type="predicted"/>
<feature type="non-terminal residue" evidence="2">
    <location>
        <position position="1"/>
    </location>
</feature>
<organism evidence="2 3">
    <name type="scientific">Mytilus galloprovincialis</name>
    <name type="common">Mediterranean mussel</name>
    <dbReference type="NCBI Taxonomy" id="29158"/>
    <lineage>
        <taxon>Eukaryota</taxon>
        <taxon>Metazoa</taxon>
        <taxon>Spiralia</taxon>
        <taxon>Lophotrochozoa</taxon>
        <taxon>Mollusca</taxon>
        <taxon>Bivalvia</taxon>
        <taxon>Autobranchia</taxon>
        <taxon>Pteriomorphia</taxon>
        <taxon>Mytilida</taxon>
        <taxon>Mytiloidea</taxon>
        <taxon>Mytilidae</taxon>
        <taxon>Mytilinae</taxon>
        <taxon>Mytilus</taxon>
    </lineage>
</organism>
<gene>
    <name evidence="2" type="ORF">MGAL_10B010138</name>
</gene>
<reference evidence="2" key="1">
    <citation type="submission" date="2018-11" db="EMBL/GenBank/DDBJ databases">
        <authorList>
            <person name="Alioto T."/>
            <person name="Alioto T."/>
        </authorList>
    </citation>
    <scope>NUCLEOTIDE SEQUENCE</scope>
</reference>
<dbReference type="EMBL" id="UYJE01006132">
    <property type="protein sequence ID" value="VDI43307.1"/>
    <property type="molecule type" value="Genomic_DNA"/>
</dbReference>
<protein>
    <submittedName>
        <fullName evidence="2">Uncharacterized protein</fullName>
    </submittedName>
</protein>
<sequence>IETFADDCRENVNQIIEDLKTKVVIVKKKLSTIETIHACQIKTECEIYVKKGEETTSELHSIIDRNQHISNTTASDFQYNENQILDGKRTFFKRHFNETADRLLKFKNLLLETDDSTFIVEWKALQIEVQIIKEETDDPLLEPTGIGNFNQDLFIKSVIEEIDQQFQMRLKEQKETVSRLIQEMEVLTDELKGKQKQVDDLSKLKEQIKRVSSLTDEISVLQDKLEGKQEQIDDLSKLDRQLKEKQKKVTELVDENNKLKTEVHQKQQNEFSRLKEQDKRVSSLTDEISVLKDKLKGKQEQIDDLSKLDRQLKEKQKKVTELVDENNKLKTEVHQKQQNEFSRLKEQDKRVSSLTDEISVLKDKLKGKQEQIDDLSK</sequence>
<feature type="region of interest" description="Disordered" evidence="1">
    <location>
        <begin position="330"/>
        <end position="350"/>
    </location>
</feature>
<evidence type="ECO:0000313" key="2">
    <source>
        <dbReference type="EMBL" id="VDI43307.1"/>
    </source>
</evidence>
<comment type="caution">
    <text evidence="2">The sequence shown here is derived from an EMBL/GenBank/DDBJ whole genome shotgun (WGS) entry which is preliminary data.</text>
</comment>
<dbReference type="Proteomes" id="UP000596742">
    <property type="component" value="Unassembled WGS sequence"/>
</dbReference>
<keyword evidence="3" id="KW-1185">Reference proteome</keyword>
<evidence type="ECO:0000256" key="1">
    <source>
        <dbReference type="SAM" id="MobiDB-lite"/>
    </source>
</evidence>
<accession>A0A8B6F4C1</accession>
<dbReference type="AlphaFoldDB" id="A0A8B6F4C1"/>
<name>A0A8B6F4C1_MYTGA</name>